<reference evidence="4" key="1">
    <citation type="journal article" date="2015" name="Genome Announc.">
        <title>Draft Genome Sequence of Tolypothrix boutellei Strain VB521301.</title>
        <authorList>
            <person name="Chandrababunaidu M.M."/>
            <person name="Singh D."/>
            <person name="Sen D."/>
            <person name="Bhan S."/>
            <person name="Das S."/>
            <person name="Gupta A."/>
            <person name="Adhikary S.P."/>
            <person name="Tripathy S."/>
        </authorList>
    </citation>
    <scope>NUCLEOTIDE SEQUENCE</scope>
    <source>
        <strain evidence="4">VB521301</strain>
    </source>
</reference>
<sequence>MHSQDTQTIRVENKHRSRETNLNYTSYQQQSNLESMEQEVHKAIPSQTSLNPLVRNGLIVSILALLFVASIYYGVINP</sequence>
<dbReference type="AlphaFoldDB" id="A0A0C1RF89"/>
<dbReference type="Proteomes" id="UP000029738">
    <property type="component" value="Unassembled WGS sequence"/>
</dbReference>
<accession>A0A0C1RF89</accession>
<protein>
    <submittedName>
        <fullName evidence="4">Uncharacterized protein</fullName>
    </submittedName>
</protein>
<dbReference type="RefSeq" id="WP_038082921.1">
    <property type="nucleotide sequence ID" value="NZ_JHEG04000001.1"/>
</dbReference>
<name>A0A0C1RF89_9CYAN</name>
<dbReference type="EMBL" id="JHEG04000001">
    <property type="protein sequence ID" value="KAF3886844.1"/>
    <property type="molecule type" value="Genomic_DNA"/>
</dbReference>
<evidence type="ECO:0000256" key="2">
    <source>
        <dbReference type="SAM" id="Phobius"/>
    </source>
</evidence>
<feature type="region of interest" description="Disordered" evidence="1">
    <location>
        <begin position="1"/>
        <end position="23"/>
    </location>
</feature>
<evidence type="ECO:0000313" key="3">
    <source>
        <dbReference type="EMBL" id="KAF3886844.1"/>
    </source>
</evidence>
<keyword evidence="5" id="KW-1185">Reference proteome</keyword>
<organism evidence="4">
    <name type="scientific">Tolypothrix bouteillei VB521301</name>
    <dbReference type="NCBI Taxonomy" id="1479485"/>
    <lineage>
        <taxon>Bacteria</taxon>
        <taxon>Bacillati</taxon>
        <taxon>Cyanobacteriota</taxon>
        <taxon>Cyanophyceae</taxon>
        <taxon>Nostocales</taxon>
        <taxon>Tolypothrichaceae</taxon>
        <taxon>Tolypothrix</taxon>
    </lineage>
</organism>
<evidence type="ECO:0000313" key="5">
    <source>
        <dbReference type="Proteomes" id="UP000029738"/>
    </source>
</evidence>
<evidence type="ECO:0000256" key="1">
    <source>
        <dbReference type="SAM" id="MobiDB-lite"/>
    </source>
</evidence>
<keyword evidence="2" id="KW-0812">Transmembrane</keyword>
<feature type="compositionally biased region" description="Polar residues" evidence="1">
    <location>
        <begin position="1"/>
        <end position="10"/>
    </location>
</feature>
<proteinExistence type="predicted"/>
<reference evidence="3" key="2">
    <citation type="submission" date="2019-11" db="EMBL/GenBank/DDBJ databases">
        <title>Improved Assembly of Tolypothrix boutellei genome.</title>
        <authorList>
            <person name="Sarangi A.N."/>
            <person name="Mukherjee M."/>
            <person name="Ghosh S."/>
            <person name="Singh D."/>
            <person name="Das A."/>
            <person name="Kant S."/>
            <person name="Prusty A."/>
            <person name="Tripathy S."/>
        </authorList>
    </citation>
    <scope>NUCLEOTIDE SEQUENCE</scope>
    <source>
        <strain evidence="3">VB521301</strain>
    </source>
</reference>
<dbReference type="EMBL" id="JHEG02000048">
    <property type="protein sequence ID" value="KIE10825.1"/>
    <property type="molecule type" value="Genomic_DNA"/>
</dbReference>
<gene>
    <name evidence="4" type="ORF">DA73_0220320</name>
    <name evidence="3" type="ORF">DA73_0400016140</name>
</gene>
<evidence type="ECO:0000313" key="4">
    <source>
        <dbReference type="EMBL" id="KIE10825.1"/>
    </source>
</evidence>
<keyword evidence="2" id="KW-0472">Membrane</keyword>
<feature type="transmembrane region" description="Helical" evidence="2">
    <location>
        <begin position="57"/>
        <end position="76"/>
    </location>
</feature>
<comment type="caution">
    <text evidence="4">The sequence shown here is derived from an EMBL/GenBank/DDBJ whole genome shotgun (WGS) entry which is preliminary data.</text>
</comment>
<keyword evidence="2" id="KW-1133">Transmembrane helix</keyword>